<evidence type="ECO:0000313" key="3">
    <source>
        <dbReference type="Proteomes" id="UP001212997"/>
    </source>
</evidence>
<gene>
    <name evidence="2" type="ORF">NLI96_g1788</name>
</gene>
<evidence type="ECO:0000313" key="2">
    <source>
        <dbReference type="EMBL" id="KAJ3489939.1"/>
    </source>
</evidence>
<keyword evidence="1" id="KW-0732">Signal</keyword>
<protein>
    <recommendedName>
        <fullName evidence="4">Cupredoxin</fullName>
    </recommendedName>
</protein>
<dbReference type="InterPro" id="IPR008972">
    <property type="entry name" value="Cupredoxin"/>
</dbReference>
<dbReference type="PANTHER" id="PTHR34883:SF15">
    <property type="entry name" value="EXTRACELLULAR SERINE-RICH PROTEIN"/>
    <property type="match status" value="1"/>
</dbReference>
<name>A0AAD5YKL8_9APHY</name>
<dbReference type="CDD" id="cd00920">
    <property type="entry name" value="Cupredoxin"/>
    <property type="match status" value="2"/>
</dbReference>
<feature type="signal peptide" evidence="1">
    <location>
        <begin position="1"/>
        <end position="24"/>
    </location>
</feature>
<accession>A0AAD5YKL8</accession>
<reference evidence="2" key="1">
    <citation type="submission" date="2022-07" db="EMBL/GenBank/DDBJ databases">
        <title>Genome Sequence of Physisporinus lineatus.</title>
        <authorList>
            <person name="Buettner E."/>
        </authorList>
    </citation>
    <scope>NUCLEOTIDE SEQUENCE</scope>
    <source>
        <strain evidence="2">VT162</strain>
    </source>
</reference>
<dbReference type="EMBL" id="JANAWD010000036">
    <property type="protein sequence ID" value="KAJ3489939.1"/>
    <property type="molecule type" value="Genomic_DNA"/>
</dbReference>
<dbReference type="Gene3D" id="2.60.40.420">
    <property type="entry name" value="Cupredoxins - blue copper proteins"/>
    <property type="match status" value="2"/>
</dbReference>
<organism evidence="2 3">
    <name type="scientific">Meripilus lineatus</name>
    <dbReference type="NCBI Taxonomy" id="2056292"/>
    <lineage>
        <taxon>Eukaryota</taxon>
        <taxon>Fungi</taxon>
        <taxon>Dikarya</taxon>
        <taxon>Basidiomycota</taxon>
        <taxon>Agaricomycotina</taxon>
        <taxon>Agaricomycetes</taxon>
        <taxon>Polyporales</taxon>
        <taxon>Meripilaceae</taxon>
        <taxon>Meripilus</taxon>
    </lineage>
</organism>
<keyword evidence="3" id="KW-1185">Reference proteome</keyword>
<proteinExistence type="predicted"/>
<dbReference type="SUPFAM" id="SSF49503">
    <property type="entry name" value="Cupredoxins"/>
    <property type="match status" value="2"/>
</dbReference>
<dbReference type="Proteomes" id="UP001212997">
    <property type="component" value="Unassembled WGS sequence"/>
</dbReference>
<dbReference type="InterPro" id="IPR052953">
    <property type="entry name" value="Ser-rich/MCO-related"/>
</dbReference>
<evidence type="ECO:0008006" key="4">
    <source>
        <dbReference type="Google" id="ProtNLM"/>
    </source>
</evidence>
<dbReference type="PANTHER" id="PTHR34883">
    <property type="entry name" value="SERINE-RICH PROTEIN, PUTATIVE-RELATED-RELATED"/>
    <property type="match status" value="1"/>
</dbReference>
<evidence type="ECO:0000256" key="1">
    <source>
        <dbReference type="SAM" id="SignalP"/>
    </source>
</evidence>
<dbReference type="AlphaFoldDB" id="A0AAD5YKL8"/>
<comment type="caution">
    <text evidence="2">The sequence shown here is derived from an EMBL/GenBank/DDBJ whole genome shotgun (WGS) entry which is preliminary data.</text>
</comment>
<sequence>MFNVFTNKLALASIALALLPSLHAVQIPVTVGGPGLIKYDPEFVTANPGDVVVFTFKQKNHTLTQSTFQNPCQALAAGFDSGFVPVADDNANGPFPQAEYTVKDTNPVFAYCRQGNHCQQGMVFAINPGTQFDAFKAAAMGNAVSATAPPAASTSAAASPSVVTVTATVTVGGSQVVTTYGSYPGSAAPTAGVSTDHKVIVGGPSKLIFDPANITAQVGDTITFQFMQKNHTVTQSSFANPCMSLTQTSTSGQVGFDSGFMPVADGATTFPSFTIQINDTSPIWAFCRQANHCVQGMVFAANAVESGPNTFEAFLQKAKSGASPSGSSAAPSATTSGRVNAATNMQVGRGAGLASVLVGLVLGVWL</sequence>
<feature type="chain" id="PRO_5041903193" description="Cupredoxin" evidence="1">
    <location>
        <begin position="25"/>
        <end position="366"/>
    </location>
</feature>